<organism evidence="1">
    <name type="scientific">hydrothermal vent metagenome</name>
    <dbReference type="NCBI Taxonomy" id="652676"/>
    <lineage>
        <taxon>unclassified sequences</taxon>
        <taxon>metagenomes</taxon>
        <taxon>ecological metagenomes</taxon>
    </lineage>
</organism>
<dbReference type="Pfam" id="PF10722">
    <property type="entry name" value="YbjN"/>
    <property type="match status" value="1"/>
</dbReference>
<protein>
    <recommendedName>
        <fullName evidence="2">YbjN domain-containing protein</fullName>
    </recommendedName>
</protein>
<dbReference type="InterPro" id="IPR019660">
    <property type="entry name" value="Put_sensory_transdc_reg_YbjN"/>
</dbReference>
<reference evidence="1" key="1">
    <citation type="submission" date="2018-06" db="EMBL/GenBank/DDBJ databases">
        <authorList>
            <person name="Zhirakovskaya E."/>
        </authorList>
    </citation>
    <scope>NUCLEOTIDE SEQUENCE</scope>
</reference>
<sequence length="166" mass="18855">MKLDVEMAGELHHPLETVEQYLAEEQIAYERSNDLEIQFLLTGTWCDYPVWYRWLPNTGVLQIGLGIETKIPENREQDVASLLVQINEHLLVGHFDIYSQDRALVFRHGQLFEQGQMAHLSLVQKMIHAAMEAAEVMVPALNFLLWSDKTASEAVAAAMFETVGEA</sequence>
<accession>A0A3B0R5U3</accession>
<dbReference type="EMBL" id="UOEE01000070">
    <property type="protein sequence ID" value="VAV88570.1"/>
    <property type="molecule type" value="Genomic_DNA"/>
</dbReference>
<dbReference type="CDD" id="cd17033">
    <property type="entry name" value="DR1245-like"/>
    <property type="match status" value="1"/>
</dbReference>
<gene>
    <name evidence="1" type="ORF">MNBD_ALPHA06-1038</name>
</gene>
<evidence type="ECO:0008006" key="2">
    <source>
        <dbReference type="Google" id="ProtNLM"/>
    </source>
</evidence>
<proteinExistence type="predicted"/>
<evidence type="ECO:0000313" key="1">
    <source>
        <dbReference type="EMBL" id="VAV88570.1"/>
    </source>
</evidence>
<dbReference type="AlphaFoldDB" id="A0A3B0R5U3"/>
<name>A0A3B0R5U3_9ZZZZ</name>